<evidence type="ECO:0000313" key="3">
    <source>
        <dbReference type="Proteomes" id="UP000635983"/>
    </source>
</evidence>
<dbReference type="AlphaFoldDB" id="A0A917PX59"/>
<accession>A0A917PX59</accession>
<protein>
    <submittedName>
        <fullName evidence="2">Uncharacterized protein</fullName>
    </submittedName>
</protein>
<feature type="transmembrane region" description="Helical" evidence="1">
    <location>
        <begin position="6"/>
        <end position="21"/>
    </location>
</feature>
<comment type="caution">
    <text evidence="2">The sequence shown here is derived from an EMBL/GenBank/DDBJ whole genome shotgun (WGS) entry which is preliminary data.</text>
</comment>
<keyword evidence="1" id="KW-0812">Transmembrane</keyword>
<proteinExistence type="predicted"/>
<gene>
    <name evidence="2" type="ORF">GCM10009304_25200</name>
</gene>
<organism evidence="2 3">
    <name type="scientific">Pseudomonas matsuisoli</name>
    <dbReference type="NCBI Taxonomy" id="1515666"/>
    <lineage>
        <taxon>Bacteria</taxon>
        <taxon>Pseudomonadati</taxon>
        <taxon>Pseudomonadota</taxon>
        <taxon>Gammaproteobacteria</taxon>
        <taxon>Pseudomonadales</taxon>
        <taxon>Pseudomonadaceae</taxon>
        <taxon>Pseudomonas</taxon>
    </lineage>
</organism>
<dbReference type="EMBL" id="BMPO01000005">
    <property type="protein sequence ID" value="GGJ98225.1"/>
    <property type="molecule type" value="Genomic_DNA"/>
</dbReference>
<name>A0A917PX59_9PSED</name>
<dbReference type="Proteomes" id="UP000635983">
    <property type="component" value="Unassembled WGS sequence"/>
</dbReference>
<reference evidence="2" key="1">
    <citation type="journal article" date="2014" name="Int. J. Syst. Evol. Microbiol.">
        <title>Complete genome sequence of Corynebacterium casei LMG S-19264T (=DSM 44701T), isolated from a smear-ripened cheese.</title>
        <authorList>
            <consortium name="US DOE Joint Genome Institute (JGI-PGF)"/>
            <person name="Walter F."/>
            <person name="Albersmeier A."/>
            <person name="Kalinowski J."/>
            <person name="Ruckert C."/>
        </authorList>
    </citation>
    <scope>NUCLEOTIDE SEQUENCE</scope>
    <source>
        <strain evidence="2">JCM 30078</strain>
    </source>
</reference>
<keyword evidence="1" id="KW-1133">Transmembrane helix</keyword>
<sequence length="130" mass="14627">MLETFIAVISGLTALGSLWFTERQWRKINKKIAMLTEPGAAIDVLPAWYTARMMQDQWYFGLRTVDGHVIAISNIIAISDDGKWMDVNLLTDDEIPNCKKTSFITAVADDRRAASIQIEKIVFAYDIVAS</sequence>
<dbReference type="RefSeq" id="WP_188983587.1">
    <property type="nucleotide sequence ID" value="NZ_BMPO01000005.1"/>
</dbReference>
<evidence type="ECO:0000256" key="1">
    <source>
        <dbReference type="SAM" id="Phobius"/>
    </source>
</evidence>
<evidence type="ECO:0000313" key="2">
    <source>
        <dbReference type="EMBL" id="GGJ98225.1"/>
    </source>
</evidence>
<keyword evidence="1" id="KW-0472">Membrane</keyword>
<reference evidence="2" key="2">
    <citation type="submission" date="2020-09" db="EMBL/GenBank/DDBJ databases">
        <authorList>
            <person name="Sun Q."/>
            <person name="Ohkuma M."/>
        </authorList>
    </citation>
    <scope>NUCLEOTIDE SEQUENCE</scope>
    <source>
        <strain evidence="2">JCM 30078</strain>
    </source>
</reference>
<keyword evidence="3" id="KW-1185">Reference proteome</keyword>